<evidence type="ECO:0000313" key="1">
    <source>
        <dbReference type="EMBL" id="MPN61355.1"/>
    </source>
</evidence>
<sequence length="48" mass="5453">MIRNYIPNDTGEDMQITDTPASWGNCGFYRLLGNSNNFFEVRAANIPK</sequence>
<organism evidence="1">
    <name type="scientific">bioreactor metagenome</name>
    <dbReference type="NCBI Taxonomy" id="1076179"/>
    <lineage>
        <taxon>unclassified sequences</taxon>
        <taxon>metagenomes</taxon>
        <taxon>ecological metagenomes</taxon>
    </lineage>
</organism>
<dbReference type="AlphaFoldDB" id="A0A645JCB1"/>
<protein>
    <submittedName>
        <fullName evidence="1">Uncharacterized protein</fullName>
    </submittedName>
</protein>
<comment type="caution">
    <text evidence="1">The sequence shown here is derived from an EMBL/GenBank/DDBJ whole genome shotgun (WGS) entry which is preliminary data.</text>
</comment>
<accession>A0A645JCB1</accession>
<name>A0A645JCB1_9ZZZZ</name>
<reference evidence="1" key="1">
    <citation type="submission" date="2019-08" db="EMBL/GenBank/DDBJ databases">
        <authorList>
            <person name="Kucharzyk K."/>
            <person name="Murdoch R.W."/>
            <person name="Higgins S."/>
            <person name="Loffler F."/>
        </authorList>
    </citation>
    <scope>NUCLEOTIDE SEQUENCE</scope>
</reference>
<gene>
    <name evidence="1" type="ORF">SDC9_209091</name>
</gene>
<dbReference type="EMBL" id="VSSQ01137858">
    <property type="protein sequence ID" value="MPN61355.1"/>
    <property type="molecule type" value="Genomic_DNA"/>
</dbReference>
<proteinExistence type="predicted"/>